<dbReference type="Gene3D" id="1.20.1250.20">
    <property type="entry name" value="MFS general substrate transporter like domains"/>
    <property type="match status" value="1"/>
</dbReference>
<keyword evidence="4 6" id="KW-0472">Membrane</keyword>
<feature type="transmembrane region" description="Helical" evidence="6">
    <location>
        <begin position="248"/>
        <end position="266"/>
    </location>
</feature>
<dbReference type="AlphaFoldDB" id="A0A9W9AFM1"/>
<dbReference type="Proteomes" id="UP001150238">
    <property type="component" value="Unassembled WGS sequence"/>
</dbReference>
<dbReference type="PANTHER" id="PTHR23510:SF64">
    <property type="entry name" value="INNER MEMBRANE TRANSPORT PROTEIN YAJR"/>
    <property type="match status" value="1"/>
</dbReference>
<feature type="transmembrane region" description="Helical" evidence="6">
    <location>
        <begin position="103"/>
        <end position="130"/>
    </location>
</feature>
<evidence type="ECO:0000256" key="2">
    <source>
        <dbReference type="ARBA" id="ARBA00022692"/>
    </source>
</evidence>
<dbReference type="InterPro" id="IPR036259">
    <property type="entry name" value="MFS_trans_sf"/>
</dbReference>
<comment type="subcellular location">
    <subcellularLocation>
        <location evidence="1">Membrane</location>
        <topology evidence="1">Multi-pass membrane protein</topology>
    </subcellularLocation>
</comment>
<accession>A0A9W9AFM1</accession>
<keyword evidence="2 6" id="KW-0812">Transmembrane</keyword>
<feature type="transmembrane region" description="Helical" evidence="6">
    <location>
        <begin position="454"/>
        <end position="480"/>
    </location>
</feature>
<proteinExistence type="predicted"/>
<evidence type="ECO:0000256" key="4">
    <source>
        <dbReference type="ARBA" id="ARBA00023136"/>
    </source>
</evidence>
<gene>
    <name evidence="7" type="ORF">C8J55DRAFT_560162</name>
</gene>
<feature type="transmembrane region" description="Helical" evidence="6">
    <location>
        <begin position="342"/>
        <end position="362"/>
    </location>
</feature>
<feature type="transmembrane region" description="Helical" evidence="6">
    <location>
        <begin position="412"/>
        <end position="434"/>
    </location>
</feature>
<dbReference type="SUPFAM" id="SSF103473">
    <property type="entry name" value="MFS general substrate transporter"/>
    <property type="match status" value="1"/>
</dbReference>
<feature type="transmembrane region" description="Helical" evidence="6">
    <location>
        <begin position="382"/>
        <end position="405"/>
    </location>
</feature>
<dbReference type="InterPro" id="IPR011701">
    <property type="entry name" value="MFS"/>
</dbReference>
<reference evidence="7" key="1">
    <citation type="submission" date="2022-08" db="EMBL/GenBank/DDBJ databases">
        <authorList>
            <consortium name="DOE Joint Genome Institute"/>
            <person name="Min B."/>
            <person name="Riley R."/>
            <person name="Sierra-Patev S."/>
            <person name="Naranjo-Ortiz M."/>
            <person name="Looney B."/>
            <person name="Konkel Z."/>
            <person name="Slot J.C."/>
            <person name="Sakamoto Y."/>
            <person name="Steenwyk J.L."/>
            <person name="Rokas A."/>
            <person name="Carro J."/>
            <person name="Camarero S."/>
            <person name="Ferreira P."/>
            <person name="Molpeceres G."/>
            <person name="Ruiz-Duenas F.J."/>
            <person name="Serrano A."/>
            <person name="Henrissat B."/>
            <person name="Drula E."/>
            <person name="Hughes K.W."/>
            <person name="Mata J.L."/>
            <person name="Ishikawa N.K."/>
            <person name="Vargas-Isla R."/>
            <person name="Ushijima S."/>
            <person name="Smith C.A."/>
            <person name="Ahrendt S."/>
            <person name="Andreopoulos W."/>
            <person name="He G."/>
            <person name="Labutti K."/>
            <person name="Lipzen A."/>
            <person name="Ng V."/>
            <person name="Sandor L."/>
            <person name="Barry K."/>
            <person name="Martinez A.T."/>
            <person name="Xiao Y."/>
            <person name="Gibbons J.G."/>
            <person name="Terashima K."/>
            <person name="Hibbett D.S."/>
            <person name="Grigoriev I.V."/>
        </authorList>
    </citation>
    <scope>NUCLEOTIDE SEQUENCE</scope>
    <source>
        <strain evidence="7">Sp2 HRB7682 ss15</strain>
    </source>
</reference>
<feature type="transmembrane region" description="Helical" evidence="6">
    <location>
        <begin position="79"/>
        <end position="97"/>
    </location>
</feature>
<evidence type="ECO:0000256" key="6">
    <source>
        <dbReference type="SAM" id="Phobius"/>
    </source>
</evidence>
<feature type="compositionally biased region" description="Low complexity" evidence="5">
    <location>
        <begin position="19"/>
        <end position="28"/>
    </location>
</feature>
<evidence type="ECO:0000313" key="7">
    <source>
        <dbReference type="EMBL" id="KAJ4481618.1"/>
    </source>
</evidence>
<feature type="compositionally biased region" description="Low complexity" evidence="5">
    <location>
        <begin position="315"/>
        <end position="325"/>
    </location>
</feature>
<name>A0A9W9AFM1_9AGAR</name>
<evidence type="ECO:0000313" key="8">
    <source>
        <dbReference type="Proteomes" id="UP001150238"/>
    </source>
</evidence>
<protein>
    <submittedName>
        <fullName evidence="7">Major facilitator superfamily domain-containing protein</fullName>
    </submittedName>
</protein>
<keyword evidence="3 6" id="KW-1133">Transmembrane helix</keyword>
<dbReference type="GO" id="GO:0022857">
    <property type="term" value="F:transmembrane transporter activity"/>
    <property type="evidence" value="ECO:0007669"/>
    <property type="project" value="InterPro"/>
</dbReference>
<feature type="transmembrane region" description="Helical" evidence="6">
    <location>
        <begin position="524"/>
        <end position="543"/>
    </location>
</feature>
<sequence length="551" mass="58980">MRHSQLRHALSPAGKKLPSHPSAPSASLSSTTMASATVLSKFPLPTYAVDEDSSASENVTPVLSSVDDPELKLPKRSSLVIILLANALLQISFFIIVSSSNEYALHLGGTSTFSGVVIGIPTVFSGLTLIPLMKYDKGGYGLALNISCAASISGMVLYACAYKANWLYLILLGRITSGIGFAMWMYCKRFCSDPRIVGIRRRTTLASWLMVGNGVGMGLGPLFGGIFYRYVGFGKGTGNVWNGFTSPAWVLAGLWAVYWVAVRIWFEDVIEKPSIESDPEDIELEDKTPVQLMDNTSNDDPVNASGTSFRHHVRPSPSSSTMPSRSPSPPTEHSGKLELGQWASVVCICWFAMASFFILGAWEANIPVYGSVDPHLNFTPFSAGNFLGIGALACFPFFVLNVFLARRVQDRYTLMFGAGLGGAALIVFLVLVSLDKTASGGSSNWISSQIGVGTAPAFFICWFAVALGFNVASTVTMSLLSKQLPPTVKWNGMSSVMVQYSNYLGRVTGAVWGGAGVSVGMSRYVGLEIAITGIGMALASSVWKHLKAKTG</sequence>
<evidence type="ECO:0000256" key="1">
    <source>
        <dbReference type="ARBA" id="ARBA00004141"/>
    </source>
</evidence>
<feature type="region of interest" description="Disordered" evidence="5">
    <location>
        <begin position="290"/>
        <end position="335"/>
    </location>
</feature>
<feature type="transmembrane region" description="Helical" evidence="6">
    <location>
        <begin position="166"/>
        <end position="187"/>
    </location>
</feature>
<dbReference type="PANTHER" id="PTHR23510">
    <property type="entry name" value="INNER MEMBRANE TRANSPORT PROTEIN YAJR"/>
    <property type="match status" value="1"/>
</dbReference>
<evidence type="ECO:0000256" key="3">
    <source>
        <dbReference type="ARBA" id="ARBA00022989"/>
    </source>
</evidence>
<evidence type="ECO:0000256" key="5">
    <source>
        <dbReference type="SAM" id="MobiDB-lite"/>
    </source>
</evidence>
<feature type="transmembrane region" description="Helical" evidence="6">
    <location>
        <begin position="208"/>
        <end position="228"/>
    </location>
</feature>
<organism evidence="7 8">
    <name type="scientific">Lentinula lateritia</name>
    <dbReference type="NCBI Taxonomy" id="40482"/>
    <lineage>
        <taxon>Eukaryota</taxon>
        <taxon>Fungi</taxon>
        <taxon>Dikarya</taxon>
        <taxon>Basidiomycota</taxon>
        <taxon>Agaricomycotina</taxon>
        <taxon>Agaricomycetes</taxon>
        <taxon>Agaricomycetidae</taxon>
        <taxon>Agaricales</taxon>
        <taxon>Marasmiineae</taxon>
        <taxon>Omphalotaceae</taxon>
        <taxon>Lentinula</taxon>
    </lineage>
</organism>
<comment type="caution">
    <text evidence="7">The sequence shown here is derived from an EMBL/GenBank/DDBJ whole genome shotgun (WGS) entry which is preliminary data.</text>
</comment>
<dbReference type="EMBL" id="JANVFS010000014">
    <property type="protein sequence ID" value="KAJ4481618.1"/>
    <property type="molecule type" value="Genomic_DNA"/>
</dbReference>
<dbReference type="InterPro" id="IPR051068">
    <property type="entry name" value="MFS_Domain-Containing_Protein"/>
</dbReference>
<feature type="compositionally biased region" description="Polar residues" evidence="5">
    <location>
        <begin position="293"/>
        <end position="308"/>
    </location>
</feature>
<dbReference type="GO" id="GO:0016020">
    <property type="term" value="C:membrane"/>
    <property type="evidence" value="ECO:0007669"/>
    <property type="project" value="UniProtKB-SubCell"/>
</dbReference>
<reference evidence="7" key="2">
    <citation type="journal article" date="2023" name="Proc. Natl. Acad. Sci. U.S.A.">
        <title>A global phylogenomic analysis of the shiitake genus Lentinula.</title>
        <authorList>
            <person name="Sierra-Patev S."/>
            <person name="Min B."/>
            <person name="Naranjo-Ortiz M."/>
            <person name="Looney B."/>
            <person name="Konkel Z."/>
            <person name="Slot J.C."/>
            <person name="Sakamoto Y."/>
            <person name="Steenwyk J.L."/>
            <person name="Rokas A."/>
            <person name="Carro J."/>
            <person name="Camarero S."/>
            <person name="Ferreira P."/>
            <person name="Molpeceres G."/>
            <person name="Ruiz-Duenas F.J."/>
            <person name="Serrano A."/>
            <person name="Henrissat B."/>
            <person name="Drula E."/>
            <person name="Hughes K.W."/>
            <person name="Mata J.L."/>
            <person name="Ishikawa N.K."/>
            <person name="Vargas-Isla R."/>
            <person name="Ushijima S."/>
            <person name="Smith C.A."/>
            <person name="Donoghue J."/>
            <person name="Ahrendt S."/>
            <person name="Andreopoulos W."/>
            <person name="He G."/>
            <person name="LaButti K."/>
            <person name="Lipzen A."/>
            <person name="Ng V."/>
            <person name="Riley R."/>
            <person name="Sandor L."/>
            <person name="Barry K."/>
            <person name="Martinez A.T."/>
            <person name="Xiao Y."/>
            <person name="Gibbons J.G."/>
            <person name="Terashima K."/>
            <person name="Grigoriev I.V."/>
            <person name="Hibbett D."/>
        </authorList>
    </citation>
    <scope>NUCLEOTIDE SEQUENCE</scope>
    <source>
        <strain evidence="7">Sp2 HRB7682 ss15</strain>
    </source>
</reference>
<feature type="transmembrane region" description="Helical" evidence="6">
    <location>
        <begin position="142"/>
        <end position="160"/>
    </location>
</feature>
<dbReference type="Pfam" id="PF07690">
    <property type="entry name" value="MFS_1"/>
    <property type="match status" value="1"/>
</dbReference>
<feature type="region of interest" description="Disordered" evidence="5">
    <location>
        <begin position="1"/>
        <end position="28"/>
    </location>
</feature>